<dbReference type="AlphaFoldDB" id="A0AAV1AB90"/>
<sequence>MALILSSITVFTTFINLYKPTSPSFNRLTIISINSLFALFKNSLCNLFSQPFFLHFLHSSSSTYYPTTTFQQLHSLSLAERTLTKPLSPSTFIFLTETLFHHNHLQSFIFSLSLYNNHINNPPHLCAQCNIFATQGLEEL</sequence>
<reference evidence="1 2" key="1">
    <citation type="submission" date="2023-01" db="EMBL/GenBank/DDBJ databases">
        <authorList>
            <person name="Kreplak J."/>
        </authorList>
    </citation>
    <scope>NUCLEOTIDE SEQUENCE [LARGE SCALE GENOMIC DNA]</scope>
</reference>
<name>A0AAV1AB90_VICFA</name>
<organism evidence="1 2">
    <name type="scientific">Vicia faba</name>
    <name type="common">Broad bean</name>
    <name type="synonym">Faba vulgaris</name>
    <dbReference type="NCBI Taxonomy" id="3906"/>
    <lineage>
        <taxon>Eukaryota</taxon>
        <taxon>Viridiplantae</taxon>
        <taxon>Streptophyta</taxon>
        <taxon>Embryophyta</taxon>
        <taxon>Tracheophyta</taxon>
        <taxon>Spermatophyta</taxon>
        <taxon>Magnoliopsida</taxon>
        <taxon>eudicotyledons</taxon>
        <taxon>Gunneridae</taxon>
        <taxon>Pentapetalae</taxon>
        <taxon>rosids</taxon>
        <taxon>fabids</taxon>
        <taxon>Fabales</taxon>
        <taxon>Fabaceae</taxon>
        <taxon>Papilionoideae</taxon>
        <taxon>50 kb inversion clade</taxon>
        <taxon>NPAAA clade</taxon>
        <taxon>Hologalegina</taxon>
        <taxon>IRL clade</taxon>
        <taxon>Fabeae</taxon>
        <taxon>Vicia</taxon>
    </lineage>
</organism>
<gene>
    <name evidence="1" type="ORF">VFH_IV011200</name>
</gene>
<proteinExistence type="predicted"/>
<accession>A0AAV1AB90</accession>
<evidence type="ECO:0000313" key="1">
    <source>
        <dbReference type="EMBL" id="CAI8606878.1"/>
    </source>
</evidence>
<keyword evidence="2" id="KW-1185">Reference proteome</keyword>
<dbReference type="EMBL" id="OX451739">
    <property type="protein sequence ID" value="CAI8606878.1"/>
    <property type="molecule type" value="Genomic_DNA"/>
</dbReference>
<protein>
    <submittedName>
        <fullName evidence="1">Uncharacterized protein</fullName>
    </submittedName>
</protein>
<dbReference type="Proteomes" id="UP001157006">
    <property type="component" value="Chromosome 4"/>
</dbReference>
<evidence type="ECO:0000313" key="2">
    <source>
        <dbReference type="Proteomes" id="UP001157006"/>
    </source>
</evidence>